<sequence length="106" mass="11917">MNSVYIQQSNNEGGASDFDEQANVMQVDHDGNINADEFGIIGNILRDSLQGERQEGDFSTSAPTQHQKLKLIRLPFNQGQKRGNISQKLEIKMKQEKEPKTTKAKN</sequence>
<protein>
    <submittedName>
        <fullName evidence="2">EF-hand domain-containing protein</fullName>
    </submittedName>
</protein>
<dbReference type="AlphaFoldDB" id="A0A915HQK5"/>
<proteinExistence type="predicted"/>
<organism evidence="1 2">
    <name type="scientific">Romanomermis culicivorax</name>
    <name type="common">Nematode worm</name>
    <dbReference type="NCBI Taxonomy" id="13658"/>
    <lineage>
        <taxon>Eukaryota</taxon>
        <taxon>Metazoa</taxon>
        <taxon>Ecdysozoa</taxon>
        <taxon>Nematoda</taxon>
        <taxon>Enoplea</taxon>
        <taxon>Dorylaimia</taxon>
        <taxon>Mermithida</taxon>
        <taxon>Mermithoidea</taxon>
        <taxon>Mermithidae</taxon>
        <taxon>Romanomermis</taxon>
    </lineage>
</organism>
<name>A0A915HQK5_ROMCU</name>
<reference evidence="2" key="1">
    <citation type="submission" date="2022-11" db="UniProtKB">
        <authorList>
            <consortium name="WormBaseParasite"/>
        </authorList>
    </citation>
    <scope>IDENTIFICATION</scope>
</reference>
<accession>A0A915HQK5</accession>
<dbReference type="Proteomes" id="UP000887565">
    <property type="component" value="Unplaced"/>
</dbReference>
<dbReference type="WBParaSite" id="nRc.2.0.1.t04223-RA">
    <property type="protein sequence ID" value="nRc.2.0.1.t04223-RA"/>
    <property type="gene ID" value="nRc.2.0.1.g04223"/>
</dbReference>
<keyword evidence="1" id="KW-1185">Reference proteome</keyword>
<evidence type="ECO:0000313" key="2">
    <source>
        <dbReference type="WBParaSite" id="nRc.2.0.1.t04223-RA"/>
    </source>
</evidence>
<evidence type="ECO:0000313" key="1">
    <source>
        <dbReference type="Proteomes" id="UP000887565"/>
    </source>
</evidence>